<dbReference type="PANTHER" id="PTHR43677">
    <property type="entry name" value="SHORT-CHAIN DEHYDROGENASE/REDUCTASE"/>
    <property type="match status" value="1"/>
</dbReference>
<keyword evidence="3" id="KW-1185">Reference proteome</keyword>
<dbReference type="InterPro" id="IPR020904">
    <property type="entry name" value="Sc_DH/Rdtase_CS"/>
</dbReference>
<dbReference type="Gene3D" id="3.90.180.10">
    <property type="entry name" value="Medium-chain alcohol dehydrogenases, catalytic domain"/>
    <property type="match status" value="1"/>
</dbReference>
<gene>
    <name evidence="2" type="primary">g58</name>
    <name evidence="2" type="ORF">VP750_LOCUS46</name>
</gene>
<evidence type="ECO:0000313" key="2">
    <source>
        <dbReference type="EMBL" id="CAL5218387.1"/>
    </source>
</evidence>
<dbReference type="InterPro" id="IPR011032">
    <property type="entry name" value="GroES-like_sf"/>
</dbReference>
<reference evidence="2 3" key="1">
    <citation type="submission" date="2024-06" db="EMBL/GenBank/DDBJ databases">
        <authorList>
            <person name="Kraege A."/>
            <person name="Thomma B."/>
        </authorList>
    </citation>
    <scope>NUCLEOTIDE SEQUENCE [LARGE SCALE GENOMIC DNA]</scope>
</reference>
<feature type="domain" description="Enoyl reductase (ER)" evidence="1">
    <location>
        <begin position="300"/>
        <end position="623"/>
    </location>
</feature>
<name>A0ABP1FLF6_9CHLO</name>
<sequence>MDWACKTALVTGGGSGIGRALCLALSAKGCRVTVVDVNLKAAEGTVKAITDEGRNAIAVECNVQSDAAQEAAFKRHLAAWNCLDIAILNAGIFEKADFVDSKDSSWQATLDVNLRAALVGTRLAAQVMKSQKARGQDTGVILLMASAGGLFPMPIAPVYAASKAGLVHFTRSISGTLAKSGVRLCCLCPQPVDTPMVSTMQSLGLPMPETGASLLTPQRIVEASVGMLEDESAYGRILMVHVNGKLYEWTPPKGNLKQSSAGRASGASQATVGAHGDLARWASGSVPSKRSKLQVHRLSSDFRAATRVVSEPLPAPNAIPPGHVLVRRAYAGINASDINYTAGRYFGSPEIAAKRLPFDAGFESVGAVAATGPDVSGLRVGQPVAELAYGAFSEWAVVPARHALPVPVLAPEIVALLTSGLTASIGLQEAGRMRSGETVLVTAAAGGVGQFVVQLAKQAGNTVIATCGSDDKASLLRRLGADRIINYRKESLKEVLKKEYPKGIDLIWESVGGDMFMTCTRALAQGGRLIVIGMMSQYSDGWGASQVAPGLPEMLLWKSATLVGFFLLHYAPLYKKHLQKLVAGWQSGKLHVSTDAQQFRGLEEIAAAQDRLHSGQSIGKLCIQIASDLPAHVQSRM</sequence>
<dbReference type="Pfam" id="PF08240">
    <property type="entry name" value="ADH_N"/>
    <property type="match status" value="1"/>
</dbReference>
<dbReference type="PROSITE" id="PS01162">
    <property type="entry name" value="QOR_ZETA_CRYSTAL"/>
    <property type="match status" value="1"/>
</dbReference>
<dbReference type="PRINTS" id="PR00081">
    <property type="entry name" value="GDHRDH"/>
</dbReference>
<protein>
    <submittedName>
        <fullName evidence="2">G58 protein</fullName>
    </submittedName>
</protein>
<dbReference type="Proteomes" id="UP001497392">
    <property type="component" value="Unassembled WGS sequence"/>
</dbReference>
<organism evidence="2 3">
    <name type="scientific">Coccomyxa viridis</name>
    <dbReference type="NCBI Taxonomy" id="1274662"/>
    <lineage>
        <taxon>Eukaryota</taxon>
        <taxon>Viridiplantae</taxon>
        <taxon>Chlorophyta</taxon>
        <taxon>core chlorophytes</taxon>
        <taxon>Trebouxiophyceae</taxon>
        <taxon>Trebouxiophyceae incertae sedis</taxon>
        <taxon>Coccomyxaceae</taxon>
        <taxon>Coccomyxa</taxon>
    </lineage>
</organism>
<dbReference type="Pfam" id="PF00106">
    <property type="entry name" value="adh_short"/>
    <property type="match status" value="1"/>
</dbReference>
<dbReference type="InterPro" id="IPR051397">
    <property type="entry name" value="Zn-ADH-like_protein"/>
</dbReference>
<dbReference type="PRINTS" id="PR00080">
    <property type="entry name" value="SDRFAMILY"/>
</dbReference>
<dbReference type="Pfam" id="PF00107">
    <property type="entry name" value="ADH_zinc_N"/>
    <property type="match status" value="1"/>
</dbReference>
<dbReference type="InterPro" id="IPR013154">
    <property type="entry name" value="ADH-like_N"/>
</dbReference>
<dbReference type="InterPro" id="IPR002364">
    <property type="entry name" value="Quin_OxRdtase/zeta-crystal_CS"/>
</dbReference>
<dbReference type="SUPFAM" id="SSF50129">
    <property type="entry name" value="GroES-like"/>
    <property type="match status" value="1"/>
</dbReference>
<evidence type="ECO:0000313" key="3">
    <source>
        <dbReference type="Proteomes" id="UP001497392"/>
    </source>
</evidence>
<accession>A0ABP1FLF6</accession>
<dbReference type="InterPro" id="IPR036291">
    <property type="entry name" value="NAD(P)-bd_dom_sf"/>
</dbReference>
<dbReference type="PROSITE" id="PS00061">
    <property type="entry name" value="ADH_SHORT"/>
    <property type="match status" value="1"/>
</dbReference>
<dbReference type="InterPro" id="IPR013149">
    <property type="entry name" value="ADH-like_C"/>
</dbReference>
<dbReference type="PANTHER" id="PTHR43677:SF3">
    <property type="entry name" value="PROSTAGLANDIN REDUCTASE 3"/>
    <property type="match status" value="1"/>
</dbReference>
<dbReference type="EMBL" id="CAXHTA020000001">
    <property type="protein sequence ID" value="CAL5218387.1"/>
    <property type="molecule type" value="Genomic_DNA"/>
</dbReference>
<evidence type="ECO:0000259" key="1">
    <source>
        <dbReference type="SMART" id="SM00829"/>
    </source>
</evidence>
<dbReference type="SMART" id="SM00829">
    <property type="entry name" value="PKS_ER"/>
    <property type="match status" value="1"/>
</dbReference>
<comment type="caution">
    <text evidence="2">The sequence shown here is derived from an EMBL/GenBank/DDBJ whole genome shotgun (WGS) entry which is preliminary data.</text>
</comment>
<proteinExistence type="predicted"/>
<dbReference type="InterPro" id="IPR020843">
    <property type="entry name" value="ER"/>
</dbReference>
<dbReference type="SUPFAM" id="SSF51735">
    <property type="entry name" value="NAD(P)-binding Rossmann-fold domains"/>
    <property type="match status" value="2"/>
</dbReference>
<dbReference type="Gene3D" id="3.40.50.720">
    <property type="entry name" value="NAD(P)-binding Rossmann-like Domain"/>
    <property type="match status" value="2"/>
</dbReference>
<dbReference type="InterPro" id="IPR002347">
    <property type="entry name" value="SDR_fam"/>
</dbReference>